<evidence type="ECO:0000256" key="1">
    <source>
        <dbReference type="SAM" id="Phobius"/>
    </source>
</evidence>
<dbReference type="EMBL" id="JACJHT010000010">
    <property type="protein sequence ID" value="MBA9042242.1"/>
    <property type="molecule type" value="Genomic_DNA"/>
</dbReference>
<gene>
    <name evidence="2" type="ORF">HNP21_005377</name>
</gene>
<name>A0A7W3RHY2_PRIAR</name>
<feature type="transmembrane region" description="Helical" evidence="1">
    <location>
        <begin position="20"/>
        <end position="43"/>
    </location>
</feature>
<keyword evidence="3" id="KW-1185">Reference proteome</keyword>
<dbReference type="Proteomes" id="UP000543174">
    <property type="component" value="Unassembled WGS sequence"/>
</dbReference>
<comment type="caution">
    <text evidence="2">The sequence shown here is derived from an EMBL/GenBank/DDBJ whole genome shotgun (WGS) entry which is preliminary data.</text>
</comment>
<dbReference type="AlphaFoldDB" id="A0A7W3RHY2"/>
<keyword evidence="1" id="KW-1133">Transmembrane helix</keyword>
<reference evidence="2" key="1">
    <citation type="submission" date="2020-08" db="EMBL/GenBank/DDBJ databases">
        <title>Functional genomics of gut bacteria from endangered species of beetles.</title>
        <authorList>
            <person name="Carlos-Shanley C."/>
        </authorList>
    </citation>
    <scope>NUCLEOTIDE SEQUENCE [LARGE SCALE GENOMIC DNA]</scope>
    <source>
        <strain evidence="2">S00060</strain>
    </source>
</reference>
<sequence>MQCSIYNMQNNKKGLDKRWFYIKLLLPVYPFSIKSIMLIQNVYSNHF</sequence>
<keyword evidence="1" id="KW-0812">Transmembrane</keyword>
<protein>
    <submittedName>
        <fullName evidence="2">Uncharacterized protein</fullName>
    </submittedName>
</protein>
<keyword evidence="1" id="KW-0472">Membrane</keyword>
<evidence type="ECO:0000313" key="3">
    <source>
        <dbReference type="Proteomes" id="UP000543174"/>
    </source>
</evidence>
<evidence type="ECO:0000313" key="2">
    <source>
        <dbReference type="EMBL" id="MBA9042242.1"/>
    </source>
</evidence>
<accession>A0A7W3RHY2</accession>
<proteinExistence type="predicted"/>
<organism evidence="2 3">
    <name type="scientific">Priestia aryabhattai</name>
    <name type="common">Bacillus aryabhattai</name>
    <dbReference type="NCBI Taxonomy" id="412384"/>
    <lineage>
        <taxon>Bacteria</taxon>
        <taxon>Bacillati</taxon>
        <taxon>Bacillota</taxon>
        <taxon>Bacilli</taxon>
        <taxon>Bacillales</taxon>
        <taxon>Bacillaceae</taxon>
        <taxon>Priestia</taxon>
    </lineage>
</organism>